<accession>A0AAP5AJU2</accession>
<name>A0AAP5AJU2_9GAMM</name>
<comment type="caution">
    <text evidence="2">The sequence shown here is derived from an EMBL/GenBank/DDBJ whole genome shotgun (WGS) entry which is preliminary data.</text>
</comment>
<evidence type="ECO:0000313" key="2">
    <source>
        <dbReference type="EMBL" id="MDQ1109297.1"/>
    </source>
</evidence>
<sequence>MYAENHFTPLSRHAKRDRLLAHLSARFDKPRFRVHAWSGMAEGEPVCLAGWSTRAGDCLALSEDLLALRLWDGGEMLAEAQVSLLRLPADKFPRAVWALIEAHGIVLELDVPGNGPMTMTGVLASPGHGPSEQPQAGSGDRRPGAASRPHVHSTNPDSVRRLVQLQASKRADRLEDAEHRYREAMARKSRYLERVKRGLEDPHEGQRLPGVER</sequence>
<reference evidence="2" key="1">
    <citation type="submission" date="2023-07" db="EMBL/GenBank/DDBJ databases">
        <title>Functional and genomic diversity of the sorghum phyllosphere microbiome.</title>
        <authorList>
            <person name="Shade A."/>
        </authorList>
    </citation>
    <scope>NUCLEOTIDE SEQUENCE</scope>
    <source>
        <strain evidence="2">SORGH_AS_0457</strain>
    </source>
</reference>
<dbReference type="EMBL" id="JAUTAS010000001">
    <property type="protein sequence ID" value="MDQ1109297.1"/>
    <property type="molecule type" value="Genomic_DNA"/>
</dbReference>
<proteinExistence type="predicted"/>
<dbReference type="Proteomes" id="UP001226084">
    <property type="component" value="Unassembled WGS sequence"/>
</dbReference>
<protein>
    <submittedName>
        <fullName evidence="2">Uncharacterized protein</fullName>
    </submittedName>
</protein>
<evidence type="ECO:0000256" key="1">
    <source>
        <dbReference type="SAM" id="MobiDB-lite"/>
    </source>
</evidence>
<evidence type="ECO:0000313" key="3">
    <source>
        <dbReference type="Proteomes" id="UP001226084"/>
    </source>
</evidence>
<organism evidence="2 3">
    <name type="scientific">Stenotrophomonas rhizophila</name>
    <dbReference type="NCBI Taxonomy" id="216778"/>
    <lineage>
        <taxon>Bacteria</taxon>
        <taxon>Pseudomonadati</taxon>
        <taxon>Pseudomonadota</taxon>
        <taxon>Gammaproteobacteria</taxon>
        <taxon>Lysobacterales</taxon>
        <taxon>Lysobacteraceae</taxon>
        <taxon>Stenotrophomonas</taxon>
    </lineage>
</organism>
<gene>
    <name evidence="2" type="ORF">QE424_002456</name>
</gene>
<feature type="region of interest" description="Disordered" evidence="1">
    <location>
        <begin position="118"/>
        <end position="213"/>
    </location>
</feature>
<dbReference type="AlphaFoldDB" id="A0AAP5AJU2"/>
<feature type="compositionally biased region" description="Basic and acidic residues" evidence="1">
    <location>
        <begin position="169"/>
        <end position="213"/>
    </location>
</feature>